<proteinExistence type="predicted"/>
<keyword evidence="2" id="KW-0808">Transferase</keyword>
<name>A0A9X1SBQ7_9MICC</name>
<dbReference type="GO" id="GO:0016740">
    <property type="term" value="F:transferase activity"/>
    <property type="evidence" value="ECO:0007669"/>
    <property type="project" value="UniProtKB-KW"/>
</dbReference>
<accession>A0A9X1SBQ7</accession>
<protein>
    <submittedName>
        <fullName evidence="2">Phosphoribosyl transferase</fullName>
    </submittedName>
</protein>
<dbReference type="CDD" id="cd06223">
    <property type="entry name" value="PRTases_typeI"/>
    <property type="match status" value="1"/>
</dbReference>
<sequence length="225" mass="23542">MNERPVHPFPYSDRSEAGRVLGAALRKYRGTPGLLVLGLPRGGVPVAAEVATALDAALDVVVVRKVGHPRQAELAAGAVAEAAGESVAVWNDDVVRHWLDTEPASAQAELDAVAAAERAELLRRSENYRPRLPPQQVYGKTVLVVDDGLATGATMRAALAAVRGLDPAWLVAAAPMSCGPASLAAGPADDVVVPWDNSRLASVGQAYRVFGQTSDAEVRKTLGLN</sequence>
<dbReference type="RefSeq" id="WP_227895831.1">
    <property type="nucleotide sequence ID" value="NZ_CP099466.1"/>
</dbReference>
<evidence type="ECO:0000313" key="2">
    <source>
        <dbReference type="EMBL" id="MCC3297955.1"/>
    </source>
</evidence>
<dbReference type="Gene3D" id="3.40.50.2020">
    <property type="match status" value="1"/>
</dbReference>
<feature type="domain" description="Phosphoribosyltransferase" evidence="1">
    <location>
        <begin position="34"/>
        <end position="168"/>
    </location>
</feature>
<dbReference type="Gene3D" id="3.30.1310.20">
    <property type="entry name" value="PRTase-like"/>
    <property type="match status" value="1"/>
</dbReference>
<dbReference type="AlphaFoldDB" id="A0A9X1SBQ7"/>
<comment type="caution">
    <text evidence="2">The sequence shown here is derived from an EMBL/GenBank/DDBJ whole genome shotgun (WGS) entry which is preliminary data.</text>
</comment>
<dbReference type="InterPro" id="IPR029057">
    <property type="entry name" value="PRTase-like"/>
</dbReference>
<reference evidence="2" key="1">
    <citation type="submission" date="2021-10" db="EMBL/GenBank/DDBJ databases">
        <title>Novel species in genus Arthrobacter.</title>
        <authorList>
            <person name="Liu Y."/>
        </authorList>
    </citation>
    <scope>NUCLEOTIDE SEQUENCE</scope>
    <source>
        <strain evidence="2">Zg-Y453</strain>
    </source>
</reference>
<organism evidence="2 3">
    <name type="scientific">Arthrobacter caoxuetaonis</name>
    <dbReference type="NCBI Taxonomy" id="2886935"/>
    <lineage>
        <taxon>Bacteria</taxon>
        <taxon>Bacillati</taxon>
        <taxon>Actinomycetota</taxon>
        <taxon>Actinomycetes</taxon>
        <taxon>Micrococcales</taxon>
        <taxon>Micrococcaceae</taxon>
        <taxon>Arthrobacter</taxon>
    </lineage>
</organism>
<keyword evidence="3" id="KW-1185">Reference proteome</keyword>
<evidence type="ECO:0000313" key="3">
    <source>
        <dbReference type="Proteomes" id="UP001139158"/>
    </source>
</evidence>
<dbReference type="EMBL" id="JAJFZV010000009">
    <property type="protein sequence ID" value="MCC3297955.1"/>
    <property type="molecule type" value="Genomic_DNA"/>
</dbReference>
<dbReference type="Proteomes" id="UP001139158">
    <property type="component" value="Unassembled WGS sequence"/>
</dbReference>
<gene>
    <name evidence="2" type="ORF">LJ757_09080</name>
</gene>
<dbReference type="SUPFAM" id="SSF53271">
    <property type="entry name" value="PRTase-like"/>
    <property type="match status" value="1"/>
</dbReference>
<dbReference type="Pfam" id="PF00156">
    <property type="entry name" value="Pribosyltran"/>
    <property type="match status" value="1"/>
</dbReference>
<dbReference type="InterPro" id="IPR000836">
    <property type="entry name" value="PRTase_dom"/>
</dbReference>
<evidence type="ECO:0000259" key="1">
    <source>
        <dbReference type="Pfam" id="PF00156"/>
    </source>
</evidence>